<dbReference type="PANTHER" id="PTHR38788:SF3">
    <property type="entry name" value="CLR5 DOMAIN-CONTAINING PROTEIN"/>
    <property type="match status" value="1"/>
</dbReference>
<evidence type="ECO:0000313" key="2">
    <source>
        <dbReference type="EMBL" id="KAL2043887.1"/>
    </source>
</evidence>
<reference evidence="2 3" key="1">
    <citation type="submission" date="2024-09" db="EMBL/GenBank/DDBJ databases">
        <title>Rethinking Asexuality: The Enigmatic Case of Functional Sexual Genes in Lepraria (Stereocaulaceae).</title>
        <authorList>
            <person name="Doellman M."/>
            <person name="Sun Y."/>
            <person name="Barcenas-Pena A."/>
            <person name="Lumbsch H.T."/>
            <person name="Grewe F."/>
        </authorList>
    </citation>
    <scope>NUCLEOTIDE SEQUENCE [LARGE SCALE GENOMIC DNA]</scope>
    <source>
        <strain evidence="2 3">Mercado 3170</strain>
    </source>
</reference>
<feature type="domain" description="Clr5" evidence="1">
    <location>
        <begin position="65"/>
        <end position="114"/>
    </location>
</feature>
<sequence>MADFSVETQAMMPGNSFNHNKALSLDDPGSASELAHAPIQPKAMLSETYISGGSRNWGNMDHPNASDWKRHQALIAKLYAKHTLPEAMKFMATEHGFRATIKMYKTRIKQWGLDTKNNREREMRAIARIHKHRLDQGKQSIYRVAGRLIEYEDVVRYFRRKNICIEDVVARGTSSPIPEAVQCFTPVLSPANSPAVMSFTPMHRPIMTPQLCRIRDMEANRRKFLFTSKHGEKQS</sequence>
<proteinExistence type="predicted"/>
<dbReference type="Proteomes" id="UP001590950">
    <property type="component" value="Unassembled WGS sequence"/>
</dbReference>
<protein>
    <recommendedName>
        <fullName evidence="1">Clr5 domain-containing protein</fullName>
    </recommendedName>
</protein>
<dbReference type="EMBL" id="JBEFKJ010000010">
    <property type="protein sequence ID" value="KAL2043887.1"/>
    <property type="molecule type" value="Genomic_DNA"/>
</dbReference>
<dbReference type="PANTHER" id="PTHR38788">
    <property type="entry name" value="CLR5 DOMAIN-CONTAINING PROTEIN"/>
    <property type="match status" value="1"/>
</dbReference>
<keyword evidence="3" id="KW-1185">Reference proteome</keyword>
<comment type="caution">
    <text evidence="2">The sequence shown here is derived from an EMBL/GenBank/DDBJ whole genome shotgun (WGS) entry which is preliminary data.</text>
</comment>
<evidence type="ECO:0000259" key="1">
    <source>
        <dbReference type="Pfam" id="PF14420"/>
    </source>
</evidence>
<dbReference type="Pfam" id="PF14420">
    <property type="entry name" value="Clr5"/>
    <property type="match status" value="1"/>
</dbReference>
<gene>
    <name evidence="2" type="ORF">N7G274_003407</name>
</gene>
<accession>A0ABR4ADJ1</accession>
<dbReference type="InterPro" id="IPR025676">
    <property type="entry name" value="Clr5_dom"/>
</dbReference>
<evidence type="ECO:0000313" key="3">
    <source>
        <dbReference type="Proteomes" id="UP001590950"/>
    </source>
</evidence>
<name>A0ABR4ADJ1_9LECA</name>
<organism evidence="2 3">
    <name type="scientific">Stereocaulon virgatum</name>
    <dbReference type="NCBI Taxonomy" id="373712"/>
    <lineage>
        <taxon>Eukaryota</taxon>
        <taxon>Fungi</taxon>
        <taxon>Dikarya</taxon>
        <taxon>Ascomycota</taxon>
        <taxon>Pezizomycotina</taxon>
        <taxon>Lecanoromycetes</taxon>
        <taxon>OSLEUM clade</taxon>
        <taxon>Lecanoromycetidae</taxon>
        <taxon>Lecanorales</taxon>
        <taxon>Lecanorineae</taxon>
        <taxon>Stereocaulaceae</taxon>
        <taxon>Stereocaulon</taxon>
    </lineage>
</organism>